<dbReference type="Gene3D" id="1.20.1250.20">
    <property type="entry name" value="MFS general substrate transporter like domains"/>
    <property type="match status" value="1"/>
</dbReference>
<keyword evidence="11" id="KW-1185">Reference proteome</keyword>
<dbReference type="GO" id="GO:0005886">
    <property type="term" value="C:plasma membrane"/>
    <property type="evidence" value="ECO:0007669"/>
    <property type="project" value="UniProtKB-SubCell"/>
</dbReference>
<evidence type="ECO:0000256" key="8">
    <source>
        <dbReference type="SAM" id="Phobius"/>
    </source>
</evidence>
<feature type="transmembrane region" description="Helical" evidence="8">
    <location>
        <begin position="69"/>
        <end position="89"/>
    </location>
</feature>
<evidence type="ECO:0000313" key="10">
    <source>
        <dbReference type="EMBL" id="QNP64500.1"/>
    </source>
</evidence>
<feature type="transmembrane region" description="Helical" evidence="8">
    <location>
        <begin position="321"/>
        <end position="340"/>
    </location>
</feature>
<evidence type="ECO:0000259" key="9">
    <source>
        <dbReference type="PROSITE" id="PS50850"/>
    </source>
</evidence>
<evidence type="ECO:0000256" key="2">
    <source>
        <dbReference type="ARBA" id="ARBA00022448"/>
    </source>
</evidence>
<feature type="transmembrane region" description="Helical" evidence="8">
    <location>
        <begin position="126"/>
        <end position="147"/>
    </location>
</feature>
<feature type="transmembrane region" description="Helical" evidence="8">
    <location>
        <begin position="96"/>
        <end position="114"/>
    </location>
</feature>
<dbReference type="RefSeq" id="WP_187741633.1">
    <property type="nucleotide sequence ID" value="NZ_CP060825.1"/>
</dbReference>
<dbReference type="GO" id="GO:0046677">
    <property type="term" value="P:response to antibiotic"/>
    <property type="evidence" value="ECO:0007669"/>
    <property type="project" value="UniProtKB-KW"/>
</dbReference>
<reference evidence="10 11" key="1">
    <citation type="submission" date="2020-08" db="EMBL/GenBank/DDBJ databases">
        <title>A novel species.</title>
        <authorList>
            <person name="Gao J."/>
        </authorList>
    </citation>
    <scope>NUCLEOTIDE SEQUENCE [LARGE SCALE GENOMIC DNA]</scope>
    <source>
        <strain evidence="10 11">CRPJ-33</strain>
    </source>
</reference>
<keyword evidence="5 8" id="KW-1133">Transmembrane helix</keyword>
<proteinExistence type="predicted"/>
<dbReference type="KEGG" id="sgj:IAG43_17325"/>
<evidence type="ECO:0000256" key="7">
    <source>
        <dbReference type="ARBA" id="ARBA00023251"/>
    </source>
</evidence>
<feature type="transmembrane region" description="Helical" evidence="8">
    <location>
        <begin position="181"/>
        <end position="207"/>
    </location>
</feature>
<dbReference type="InterPro" id="IPR004638">
    <property type="entry name" value="EmrB-like"/>
</dbReference>
<dbReference type="InterPro" id="IPR020846">
    <property type="entry name" value="MFS_dom"/>
</dbReference>
<dbReference type="Pfam" id="PF07690">
    <property type="entry name" value="MFS_1"/>
    <property type="match status" value="1"/>
</dbReference>
<dbReference type="InterPro" id="IPR011701">
    <property type="entry name" value="MFS"/>
</dbReference>
<comment type="subcellular location">
    <subcellularLocation>
        <location evidence="1">Cell membrane</location>
        <topology evidence="1">Multi-pass membrane protein</topology>
    </subcellularLocation>
</comment>
<evidence type="ECO:0000256" key="1">
    <source>
        <dbReference type="ARBA" id="ARBA00004651"/>
    </source>
</evidence>
<organism evidence="10 11">
    <name type="scientific">Streptomyces genisteinicus</name>
    <dbReference type="NCBI Taxonomy" id="2768068"/>
    <lineage>
        <taxon>Bacteria</taxon>
        <taxon>Bacillati</taxon>
        <taxon>Actinomycetota</taxon>
        <taxon>Actinomycetes</taxon>
        <taxon>Kitasatosporales</taxon>
        <taxon>Streptomycetaceae</taxon>
        <taxon>Streptomyces</taxon>
    </lineage>
</organism>
<dbReference type="PANTHER" id="PTHR42718">
    <property type="entry name" value="MAJOR FACILITATOR SUPERFAMILY MULTIDRUG TRANSPORTER MFSC"/>
    <property type="match status" value="1"/>
</dbReference>
<feature type="transmembrane region" description="Helical" evidence="8">
    <location>
        <begin position="154"/>
        <end position="175"/>
    </location>
</feature>
<feature type="transmembrane region" description="Helical" evidence="8">
    <location>
        <begin position="219"/>
        <end position="236"/>
    </location>
</feature>
<evidence type="ECO:0000256" key="5">
    <source>
        <dbReference type="ARBA" id="ARBA00022989"/>
    </source>
</evidence>
<dbReference type="AlphaFoldDB" id="A0A7H0HVD4"/>
<evidence type="ECO:0000256" key="3">
    <source>
        <dbReference type="ARBA" id="ARBA00022475"/>
    </source>
</evidence>
<dbReference type="Proteomes" id="UP000516230">
    <property type="component" value="Chromosome"/>
</dbReference>
<feature type="transmembrane region" description="Helical" evidence="8">
    <location>
        <begin position="248"/>
        <end position="266"/>
    </location>
</feature>
<keyword evidence="6 8" id="KW-0472">Membrane</keyword>
<dbReference type="SUPFAM" id="SSF103473">
    <property type="entry name" value="MFS general substrate transporter"/>
    <property type="match status" value="1"/>
</dbReference>
<evidence type="ECO:0000256" key="4">
    <source>
        <dbReference type="ARBA" id="ARBA00022692"/>
    </source>
</evidence>
<dbReference type="GO" id="GO:0022857">
    <property type="term" value="F:transmembrane transporter activity"/>
    <property type="evidence" value="ECO:0007669"/>
    <property type="project" value="InterPro"/>
</dbReference>
<dbReference type="PROSITE" id="PS50850">
    <property type="entry name" value="MFS"/>
    <property type="match status" value="1"/>
</dbReference>
<evidence type="ECO:0000256" key="6">
    <source>
        <dbReference type="ARBA" id="ARBA00023136"/>
    </source>
</evidence>
<dbReference type="NCBIfam" id="TIGR00711">
    <property type="entry name" value="efflux_EmrB"/>
    <property type="match status" value="1"/>
</dbReference>
<gene>
    <name evidence="10" type="ORF">IAG43_17325</name>
</gene>
<keyword evidence="4 8" id="KW-0812">Transmembrane</keyword>
<dbReference type="EMBL" id="CP060825">
    <property type="protein sequence ID" value="QNP64500.1"/>
    <property type="molecule type" value="Genomic_DNA"/>
</dbReference>
<feature type="transmembrane region" description="Helical" evidence="8">
    <location>
        <begin position="422"/>
        <end position="440"/>
    </location>
</feature>
<accession>A0A7H0HVD4</accession>
<dbReference type="InterPro" id="IPR036259">
    <property type="entry name" value="MFS_trans_sf"/>
</dbReference>
<keyword evidence="2" id="KW-0813">Transport</keyword>
<feature type="transmembrane region" description="Helical" evidence="8">
    <location>
        <begin position="375"/>
        <end position="401"/>
    </location>
</feature>
<name>A0A7H0HVD4_9ACTN</name>
<feature type="transmembrane region" description="Helical" evidence="8">
    <location>
        <begin position="347"/>
        <end position="369"/>
    </location>
</feature>
<sequence length="525" mass="54292">MVQQLAGQRPEEEAASPAGRSGLRRWLALVVLVLAQFAVWLDNTILNVALNTLASPDEGLAATTNQLQWSISSYTLIFAVMLFTGGVLGDRFGHRRVLLTGLVVFGAASFWAGMSSGAPELITARGAMGIGSALIMPATLSLISVVFDRRERAMAIAIWSGCSGLAIAAGPLVGGALLERFWWGSVFLVNVPIVVVALAGAVILLPAARTTVRTALDPLGVLLSTVGLGAVVYGIIEGGHRNDWTDAAVLGSLVGGVLVLALFIRVELRVDSPSFDLRLFRVSEFTGASVSVMLTFFSLSGSMFSTSFYLQGVRGQTPFEAGLNLLPVAVGVLLGAPVSARLVRGLGVGPVVSLSMLTAAITFLAYVRLDLDTAMVWFWLLMVVQGLAMGAAVAPTTEAIMAVLPQERTGAGSAVNNSMRQIGGVLGVAVLGSLLTSAYGSDVEPSLAGLPGPAAEAARHSAEATRQVAAEAQLPQLVDAANESFLYAMHLTSVVGAGVAALGAVVVLLTFRRRAGKAAAQGSGA</sequence>
<feature type="domain" description="Major facilitator superfamily (MFS) profile" evidence="9">
    <location>
        <begin position="28"/>
        <end position="515"/>
    </location>
</feature>
<feature type="transmembrane region" description="Helical" evidence="8">
    <location>
        <begin position="26"/>
        <end position="49"/>
    </location>
</feature>
<feature type="transmembrane region" description="Helical" evidence="8">
    <location>
        <begin position="287"/>
        <end position="309"/>
    </location>
</feature>
<evidence type="ECO:0000313" key="11">
    <source>
        <dbReference type="Proteomes" id="UP000516230"/>
    </source>
</evidence>
<dbReference type="CDD" id="cd17321">
    <property type="entry name" value="MFS_MMR_MDR_like"/>
    <property type="match status" value="1"/>
</dbReference>
<dbReference type="Gene3D" id="1.20.1720.10">
    <property type="entry name" value="Multidrug resistance protein D"/>
    <property type="match status" value="1"/>
</dbReference>
<keyword evidence="3" id="KW-1003">Cell membrane</keyword>
<dbReference type="PANTHER" id="PTHR42718:SF42">
    <property type="entry name" value="EXPORT PROTEIN"/>
    <property type="match status" value="1"/>
</dbReference>
<feature type="transmembrane region" description="Helical" evidence="8">
    <location>
        <begin position="485"/>
        <end position="511"/>
    </location>
</feature>
<protein>
    <submittedName>
        <fullName evidence="10">DHA2 family efflux MFS transporter permease subunit</fullName>
    </submittedName>
</protein>
<keyword evidence="7" id="KW-0046">Antibiotic resistance</keyword>